<evidence type="ECO:0000313" key="2">
    <source>
        <dbReference type="Proteomes" id="UP001157418"/>
    </source>
</evidence>
<sequence length="66" mass="7816">MDLSRQSKHFCEKCEWLMELMINYNEAVQEGRYTDSSKPEAKLKFQLYLTKGIQMLILITDNAELK</sequence>
<keyword evidence="2" id="KW-1185">Reference proteome</keyword>
<dbReference type="Proteomes" id="UP001157418">
    <property type="component" value="Unassembled WGS sequence"/>
</dbReference>
<evidence type="ECO:0000313" key="1">
    <source>
        <dbReference type="EMBL" id="CAH1414450.1"/>
    </source>
</evidence>
<dbReference type="AlphaFoldDB" id="A0AAU9LXQ2"/>
<proteinExistence type="predicted"/>
<name>A0AAU9LXQ2_9ASTR</name>
<reference evidence="1 2" key="1">
    <citation type="submission" date="2022-01" db="EMBL/GenBank/DDBJ databases">
        <authorList>
            <person name="Xiong W."/>
            <person name="Schranz E."/>
        </authorList>
    </citation>
    <scope>NUCLEOTIDE SEQUENCE [LARGE SCALE GENOMIC DNA]</scope>
</reference>
<comment type="caution">
    <text evidence="1">The sequence shown here is derived from an EMBL/GenBank/DDBJ whole genome shotgun (WGS) entry which is preliminary data.</text>
</comment>
<accession>A0AAU9LXQ2</accession>
<protein>
    <submittedName>
        <fullName evidence="1">Uncharacterized protein</fullName>
    </submittedName>
</protein>
<dbReference type="EMBL" id="CAKMRJ010000001">
    <property type="protein sequence ID" value="CAH1414450.1"/>
    <property type="molecule type" value="Genomic_DNA"/>
</dbReference>
<gene>
    <name evidence="1" type="ORF">LVIROSA_LOCUS2363</name>
</gene>
<organism evidence="1 2">
    <name type="scientific">Lactuca virosa</name>
    <dbReference type="NCBI Taxonomy" id="75947"/>
    <lineage>
        <taxon>Eukaryota</taxon>
        <taxon>Viridiplantae</taxon>
        <taxon>Streptophyta</taxon>
        <taxon>Embryophyta</taxon>
        <taxon>Tracheophyta</taxon>
        <taxon>Spermatophyta</taxon>
        <taxon>Magnoliopsida</taxon>
        <taxon>eudicotyledons</taxon>
        <taxon>Gunneridae</taxon>
        <taxon>Pentapetalae</taxon>
        <taxon>asterids</taxon>
        <taxon>campanulids</taxon>
        <taxon>Asterales</taxon>
        <taxon>Asteraceae</taxon>
        <taxon>Cichorioideae</taxon>
        <taxon>Cichorieae</taxon>
        <taxon>Lactucinae</taxon>
        <taxon>Lactuca</taxon>
    </lineage>
</organism>